<dbReference type="InterPro" id="IPR035992">
    <property type="entry name" value="Ricin_B-like_lectins"/>
</dbReference>
<dbReference type="OrthoDB" id="3308423at2"/>
<dbReference type="EMBL" id="QGDC01000010">
    <property type="protein sequence ID" value="RCH53776.1"/>
    <property type="molecule type" value="Genomic_DNA"/>
</dbReference>
<dbReference type="RefSeq" id="WP_114006346.1">
    <property type="nucleotide sequence ID" value="NZ_QGDC01000010.1"/>
</dbReference>
<accession>A0A367GLP1</accession>
<comment type="caution">
    <text evidence="2">The sequence shown here is derived from an EMBL/GenBank/DDBJ whole genome shotgun (WGS) entry which is preliminary data.</text>
</comment>
<dbReference type="Gene3D" id="2.80.10.50">
    <property type="match status" value="1"/>
</dbReference>
<sequence length="573" mass="62249">MNIKNISIGIALIATAFFMQSCSKKDTFNPGEKSAIKGSDRPKANNGIVIANGRYFIASRKTSTVNPYRLVEIGGAVTTDGAEVKQWDAYTAGDNPHQRWDVQRISTESGVNYYRIINVKSGKVMDLFAGSTADGQIIRQYPYTGSPSQLWSFEPVNVSGTYWWRIKNKNSGKYMTLEGNNPANGTFMTQRPLSSTAPESQQWVASFAAPDDTPPADASSPTLSVSWPAGDGVKISHAAAVSARYGRVMRLSSTTLLATYNFHTYLSPGKIAVAKSTDNGATWTLIKSFEPSGTDANYYHSNFKKLANGDILLGFTSIGVTDDNANDKVYLSRSTDDGATWSNHQVIVYGRSWEPAFIQYSSGEVQVFYSNEAPYYSAGVFPILQQEITMKSSPDNGVNWSLPKTVAFTANMRDGMANPIHLGAGKGAAFAIESVNAASSPYIVWSNTGTAKFKYGGYGTVANGRRWLHRANPGYFGGAPYLALLPNGNTALSFHYDGGRTINDWQKSTMGFCIGNTVAKNFSAPTQPWPGLPADQGAIENSITVDGSNAIFAVSSRRYTDGHYEVRMKRGTF</sequence>
<dbReference type="Gene3D" id="2.120.10.10">
    <property type="match status" value="1"/>
</dbReference>
<protein>
    <recommendedName>
        <fullName evidence="1">Ricin B lectin domain-containing protein</fullName>
    </recommendedName>
</protein>
<dbReference type="PROSITE" id="PS50231">
    <property type="entry name" value="RICIN_B_LECTIN"/>
    <property type="match status" value="1"/>
</dbReference>
<keyword evidence="3" id="KW-1185">Reference proteome</keyword>
<dbReference type="Pfam" id="PF14200">
    <property type="entry name" value="RicinB_lectin_2"/>
    <property type="match status" value="1"/>
</dbReference>
<dbReference type="CDD" id="cd00161">
    <property type="entry name" value="beta-trefoil_Ricin-like"/>
    <property type="match status" value="1"/>
</dbReference>
<dbReference type="SUPFAM" id="SSF50370">
    <property type="entry name" value="Ricin B-like lectins"/>
    <property type="match status" value="1"/>
</dbReference>
<dbReference type="PANTHER" id="PTHR38792:SF3">
    <property type="entry name" value="BNR_ASP-BOX REPEAT DOMAIN PROTEIN (AFU_ORTHOLOGUE AFUA_7G06430)-RELATED"/>
    <property type="match status" value="1"/>
</dbReference>
<gene>
    <name evidence="2" type="ORF">DJ568_16195</name>
</gene>
<evidence type="ECO:0000313" key="2">
    <source>
        <dbReference type="EMBL" id="RCH53776.1"/>
    </source>
</evidence>
<reference evidence="2 3" key="1">
    <citation type="submission" date="2018-05" db="EMBL/GenBank/DDBJ databases">
        <title>Mucilaginibacter hurinus sp. nov., isolated from briquette warehouse soil.</title>
        <authorList>
            <person name="Choi L."/>
        </authorList>
    </citation>
    <scope>NUCLEOTIDE SEQUENCE [LARGE SCALE GENOMIC DNA]</scope>
    <source>
        <strain evidence="2 3">ZR32</strain>
    </source>
</reference>
<dbReference type="PANTHER" id="PTHR38792">
    <property type="entry name" value="BNR/ASP-BOX REPEAT DOMAIN PROTEIN (AFU_ORTHOLOGUE AFUA_7G06430)-RELATED"/>
    <property type="match status" value="1"/>
</dbReference>
<dbReference type="PROSITE" id="PS51257">
    <property type="entry name" value="PROKAR_LIPOPROTEIN"/>
    <property type="match status" value="1"/>
</dbReference>
<dbReference type="InterPro" id="IPR000772">
    <property type="entry name" value="Ricin_B_lectin"/>
</dbReference>
<dbReference type="InterPro" id="IPR036278">
    <property type="entry name" value="Sialidase_sf"/>
</dbReference>
<proteinExistence type="predicted"/>
<organism evidence="2 3">
    <name type="scientific">Mucilaginibacter hurinus</name>
    <dbReference type="NCBI Taxonomy" id="2201324"/>
    <lineage>
        <taxon>Bacteria</taxon>
        <taxon>Pseudomonadati</taxon>
        <taxon>Bacteroidota</taxon>
        <taxon>Sphingobacteriia</taxon>
        <taxon>Sphingobacteriales</taxon>
        <taxon>Sphingobacteriaceae</taxon>
        <taxon>Mucilaginibacter</taxon>
    </lineage>
</organism>
<evidence type="ECO:0000313" key="3">
    <source>
        <dbReference type="Proteomes" id="UP000253209"/>
    </source>
</evidence>
<dbReference type="CDD" id="cd15482">
    <property type="entry name" value="Sialidase_non-viral"/>
    <property type="match status" value="1"/>
</dbReference>
<name>A0A367GLP1_9SPHI</name>
<dbReference type="SUPFAM" id="SSF50939">
    <property type="entry name" value="Sialidases"/>
    <property type="match status" value="1"/>
</dbReference>
<dbReference type="AlphaFoldDB" id="A0A367GLP1"/>
<evidence type="ECO:0000259" key="1">
    <source>
        <dbReference type="Pfam" id="PF14200"/>
    </source>
</evidence>
<dbReference type="Proteomes" id="UP000253209">
    <property type="component" value="Unassembled WGS sequence"/>
</dbReference>
<feature type="domain" description="Ricin B lectin" evidence="1">
    <location>
        <begin position="97"/>
        <end position="190"/>
    </location>
</feature>